<name>A0A9P5PTX7_9AGAR</name>
<reference evidence="2" key="1">
    <citation type="submission" date="2020-11" db="EMBL/GenBank/DDBJ databases">
        <authorList>
            <consortium name="DOE Joint Genome Institute"/>
            <person name="Ahrendt S."/>
            <person name="Riley R."/>
            <person name="Andreopoulos W."/>
            <person name="Labutti K."/>
            <person name="Pangilinan J."/>
            <person name="Ruiz-Duenas F.J."/>
            <person name="Barrasa J.M."/>
            <person name="Sanchez-Garcia M."/>
            <person name="Camarero S."/>
            <person name="Miyauchi S."/>
            <person name="Serrano A."/>
            <person name="Linde D."/>
            <person name="Babiker R."/>
            <person name="Drula E."/>
            <person name="Ayuso-Fernandez I."/>
            <person name="Pacheco R."/>
            <person name="Padilla G."/>
            <person name="Ferreira P."/>
            <person name="Barriuso J."/>
            <person name="Kellner H."/>
            <person name="Castanera R."/>
            <person name="Alfaro M."/>
            <person name="Ramirez L."/>
            <person name="Pisabarro A.G."/>
            <person name="Kuo A."/>
            <person name="Tritt A."/>
            <person name="Lipzen A."/>
            <person name="He G."/>
            <person name="Yan M."/>
            <person name="Ng V."/>
            <person name="Cullen D."/>
            <person name="Martin F."/>
            <person name="Rosso M.-N."/>
            <person name="Henrissat B."/>
            <person name="Hibbett D."/>
            <person name="Martinez A.T."/>
            <person name="Grigoriev I.V."/>
        </authorList>
    </citation>
    <scope>NUCLEOTIDE SEQUENCE</scope>
    <source>
        <strain evidence="2">AH 40177</strain>
    </source>
</reference>
<gene>
    <name evidence="2" type="ORF">BDP27DRAFT_1325992</name>
</gene>
<feature type="coiled-coil region" evidence="1">
    <location>
        <begin position="34"/>
        <end position="75"/>
    </location>
</feature>
<keyword evidence="1" id="KW-0175">Coiled coil</keyword>
<sequence>MTDLPLCCASCGHSSGDTLAIPLHTPQHTFQKFVIEGESQIQSLENRIEQAKNLLNQLEVDLKRTQVAVKEHKDMLNPVRRLPFDVLREIFSVGAGLRTDVGSHFRSTSHYLNLNSPPWVYGRVCHSWNEVTVNTPLLWTRIKVVQRQIAMQRQFQATASLTVKGRVYSGTSAVKIPLSFSLLSLYLSRSDNLPLAVSLDLRSMPIFSATLFSSSRRWASLSLAGNLPAAFANGSFPLLKHIQSEEEEIRGSDLIDITAPSLRSWSTMGFILRSARMIMSPRLRSQITEYSISRISVADALRIVEQLPCLSKLTRRFPEAPLSLVVLSELILEQSTTSNIDGFIDSITCPALTSLYITTHAVSVIVSTRNLEARSSFNLECLDITAQAGLSLIENTRGIKKFVVRSIGDTTDYNPFVSFDDVLSRLSVMSASEYDSGSPLGFNETEDSELSAADYFAKVQSWSGANDLASTQCWSTADEVNSEEAEVFTDFGHSTSKLFGPGPPFPNLQRLELHFCSSPTLDDSDIMPELLACVISRSTSGIINATLAEIFITSPDHLAREMLNHPCLKELRSMGLKVDILGF</sequence>
<dbReference type="Proteomes" id="UP000772434">
    <property type="component" value="Unassembled WGS sequence"/>
</dbReference>
<dbReference type="OrthoDB" id="3365698at2759"/>
<evidence type="ECO:0000313" key="2">
    <source>
        <dbReference type="EMBL" id="KAF9069082.1"/>
    </source>
</evidence>
<protein>
    <recommendedName>
        <fullName evidence="4">F-box domain-containing protein</fullName>
    </recommendedName>
</protein>
<organism evidence="2 3">
    <name type="scientific">Rhodocollybia butyracea</name>
    <dbReference type="NCBI Taxonomy" id="206335"/>
    <lineage>
        <taxon>Eukaryota</taxon>
        <taxon>Fungi</taxon>
        <taxon>Dikarya</taxon>
        <taxon>Basidiomycota</taxon>
        <taxon>Agaricomycotina</taxon>
        <taxon>Agaricomycetes</taxon>
        <taxon>Agaricomycetidae</taxon>
        <taxon>Agaricales</taxon>
        <taxon>Marasmiineae</taxon>
        <taxon>Omphalotaceae</taxon>
        <taxon>Rhodocollybia</taxon>
    </lineage>
</organism>
<dbReference type="AlphaFoldDB" id="A0A9P5PTX7"/>
<accession>A0A9P5PTX7</accession>
<evidence type="ECO:0000256" key="1">
    <source>
        <dbReference type="SAM" id="Coils"/>
    </source>
</evidence>
<keyword evidence="3" id="KW-1185">Reference proteome</keyword>
<comment type="caution">
    <text evidence="2">The sequence shown here is derived from an EMBL/GenBank/DDBJ whole genome shotgun (WGS) entry which is preliminary data.</text>
</comment>
<proteinExistence type="predicted"/>
<evidence type="ECO:0008006" key="4">
    <source>
        <dbReference type="Google" id="ProtNLM"/>
    </source>
</evidence>
<dbReference type="EMBL" id="JADNRY010000054">
    <property type="protein sequence ID" value="KAF9069082.1"/>
    <property type="molecule type" value="Genomic_DNA"/>
</dbReference>
<evidence type="ECO:0000313" key="3">
    <source>
        <dbReference type="Proteomes" id="UP000772434"/>
    </source>
</evidence>